<dbReference type="EMBL" id="JAUSVB010000006">
    <property type="protein sequence ID" value="MDQ0375744.1"/>
    <property type="molecule type" value="Genomic_DNA"/>
</dbReference>
<dbReference type="Gene3D" id="3.40.50.1110">
    <property type="entry name" value="SGNH hydrolase"/>
    <property type="match status" value="1"/>
</dbReference>
<evidence type="ECO:0000313" key="3">
    <source>
        <dbReference type="Proteomes" id="UP001239626"/>
    </source>
</evidence>
<dbReference type="InterPro" id="IPR013830">
    <property type="entry name" value="SGNH_hydro"/>
</dbReference>
<dbReference type="Pfam" id="PF14606">
    <property type="entry name" value="Lipase_GDSL_3"/>
    <property type="match status" value="1"/>
</dbReference>
<accession>A0ABU0EKM7</accession>
<dbReference type="Proteomes" id="UP001239626">
    <property type="component" value="Unassembled WGS sequence"/>
</dbReference>
<reference evidence="2 3" key="1">
    <citation type="submission" date="2023-07" db="EMBL/GenBank/DDBJ databases">
        <title>Sorghum-associated microbial communities from plants grown in Nebraska, USA.</title>
        <authorList>
            <person name="Schachtman D."/>
        </authorList>
    </citation>
    <scope>NUCLEOTIDE SEQUENCE [LARGE SCALE GENOMIC DNA]</scope>
    <source>
        <strain evidence="2 3">BE332</strain>
    </source>
</reference>
<organism evidence="2 3">
    <name type="scientific">Cellulomonas humilata</name>
    <dbReference type="NCBI Taxonomy" id="144055"/>
    <lineage>
        <taxon>Bacteria</taxon>
        <taxon>Bacillati</taxon>
        <taxon>Actinomycetota</taxon>
        <taxon>Actinomycetes</taxon>
        <taxon>Micrococcales</taxon>
        <taxon>Cellulomonadaceae</taxon>
        <taxon>Cellulomonas</taxon>
    </lineage>
</organism>
<evidence type="ECO:0000259" key="1">
    <source>
        <dbReference type="Pfam" id="PF14606"/>
    </source>
</evidence>
<dbReference type="SUPFAM" id="SSF52266">
    <property type="entry name" value="SGNH hydrolase"/>
    <property type="match status" value="1"/>
</dbReference>
<evidence type="ECO:0000313" key="2">
    <source>
        <dbReference type="EMBL" id="MDQ0375744.1"/>
    </source>
</evidence>
<dbReference type="Gene3D" id="2.60.120.260">
    <property type="entry name" value="Galactose-binding domain-like"/>
    <property type="match status" value="1"/>
</dbReference>
<dbReference type="InterPro" id="IPR036514">
    <property type="entry name" value="SGNH_hydro_sf"/>
</dbReference>
<feature type="domain" description="SGNH hydrolase-type esterase" evidence="1">
    <location>
        <begin position="174"/>
        <end position="274"/>
    </location>
</feature>
<name>A0ABU0EKM7_9CELL</name>
<proteinExistence type="predicted"/>
<sequence>MRIALPDPRVEIRGASWVEEGPSGLLPHRLPLWARPQFPDDFMAMVESQASGVRLRFRSSARHASLKVAVLRVAVDPAPAGEPQPYDVLVDGVVVPQPSAVASAAGVLVLDPLAGTTAVRPGPAGVVDLVLGGDGTVERDVEIWLPPGETTRLVALTTDAPVSAPSAVVGRRWVHHGSSISHGAGAASALGAWPMVAARIAGLDLVNLGFSGNAVLDPFVARAIRDQPADVITLKLGINVVNHDAIHLRAFAPAVHGFLDTIREGHPTTPLVVVSPLLCPLVETTPGPTSLDPADPSVFRTTGHASEVADGKLTLTVIRSVLRSVVDARADGALSYVDGASLYGWPDWDDLPMRDLMHPDADAHRLIGTRFAAVLRPLVTS</sequence>
<protein>
    <submittedName>
        <fullName evidence="2">Lysophospholipase L1-like esterase</fullName>
    </submittedName>
</protein>
<dbReference type="RefSeq" id="WP_307494531.1">
    <property type="nucleotide sequence ID" value="NZ_JAUSVB010000006.1"/>
</dbReference>
<gene>
    <name evidence="2" type="ORF">J2X26_004082</name>
</gene>
<keyword evidence="3" id="KW-1185">Reference proteome</keyword>
<comment type="caution">
    <text evidence="2">The sequence shown here is derived from an EMBL/GenBank/DDBJ whole genome shotgun (WGS) entry which is preliminary data.</text>
</comment>